<name>W5SWA1_9SPIR</name>
<proteinExistence type="predicted"/>
<keyword evidence="1" id="KW-0614">Plasmid</keyword>
<gene>
    <name evidence="1" type="ORF">BCO_0900045</name>
</gene>
<dbReference type="EMBL" id="CP005747">
    <property type="protein sequence ID" value="AHH11210.1"/>
    <property type="molecule type" value="Genomic_DNA"/>
</dbReference>
<geneLocation type="plasmid" evidence="1">
    <name>unnamed</name>
</geneLocation>
<dbReference type="HOGENOM" id="CLU_524472_0_0_12"/>
<dbReference type="RefSeq" id="WP_025408552.1">
    <property type="nucleotide sequence ID" value="NZ_CP005747.1"/>
</dbReference>
<sequence length="519" mass="58884">MIGKYTNALNALLVLLLLMLMLPVISCDSKRDPHVGGRKPPGTSTLIRNRRREPVNGVVGFNVLKGGTTDVIHTETPNKRPKKAPIIEERISRLVHSLGLPDHDVSLIIYVLDVLTDDRDLMSIGAEVRDEISSLEQLESAKSNDLRGMIDTVRAVLVAKTEADGAINGVSQPELKKSFRDDLNRRELQFKRELKLQVGPLSWPEDFLAKLDLLKKSYMDDFASIKSQASNANRNIEDLDGTIGKVLRSIRDIVTKPNDGGPNLPVLSDVSFDIFWKRLNAHQLSEVVALCHEIESIILGMPVVVNQVNEKISLKELNGLFDRVRNELYPIGLKKLCSNFINFEYYKNELAESKAKFNGVLNIFKAVVSGETIYRELRDDDRRLIDDVRDFIVNVKYDVYDDPDKPFKFHYEYDFLLGFYGLEVMKKLRTDALREFFDVRKQAQIAVASVSDSEKRQKLEGRLKDLEPRAVSFMRKAVERGSTYFDSLENTNNMIANISNEDVVKEFLAIKTEAADKGY</sequence>
<dbReference type="NCBIfam" id="NF047534">
    <property type="entry name" value="lipo_BTA121_dup"/>
    <property type="match status" value="2"/>
</dbReference>
<protein>
    <submittedName>
        <fullName evidence="1">Uncharacterized protein</fullName>
    </submittedName>
</protein>
<reference evidence="1" key="1">
    <citation type="submission" date="2013-04" db="EMBL/GenBank/DDBJ databases">
        <title>Comparative Genomics of Relapsing Fever Spirochetes.</title>
        <authorList>
            <person name="Schwan T.G."/>
            <person name="Raffel S.J."/>
            <person name="Porcella S.F."/>
            <person name="Martens C.A."/>
            <person name="Bruno D.P."/>
            <person name="Ricklefs S.M."/>
            <person name="Barbian K.B."/>
        </authorList>
    </citation>
    <scope>NUCLEOTIDE SEQUENCE</scope>
    <source>
        <strain evidence="1">Co53</strain>
        <plasmid evidence="1">unnamed</plasmid>
    </source>
</reference>
<dbReference type="AlphaFoldDB" id="W5SWA1"/>
<evidence type="ECO:0000313" key="1">
    <source>
        <dbReference type="EMBL" id="AHH11210.1"/>
    </source>
</evidence>
<accession>W5SWA1</accession>
<organism evidence="1">
    <name type="scientific">Borrelia coriaceae ATCC 43381</name>
    <dbReference type="NCBI Taxonomy" id="1408429"/>
    <lineage>
        <taxon>Bacteria</taxon>
        <taxon>Pseudomonadati</taxon>
        <taxon>Spirochaetota</taxon>
        <taxon>Spirochaetia</taxon>
        <taxon>Spirochaetales</taxon>
        <taxon>Borreliaceae</taxon>
        <taxon>Borrelia</taxon>
    </lineage>
</organism>